<dbReference type="FunFam" id="3.40.1390.30:FF:000001">
    <property type="entry name" value="GTP cyclohydrolase 1 type 2"/>
    <property type="match status" value="1"/>
</dbReference>
<keyword evidence="3 4" id="KW-0479">Metal-binding</keyword>
<feature type="binding site" evidence="5">
    <location>
        <position position="333"/>
    </location>
    <ligand>
        <name>a divalent metal cation</name>
        <dbReference type="ChEBI" id="CHEBI:60240"/>
        <label>1</label>
    </ligand>
</feature>
<dbReference type="EMBL" id="QAXS01000005">
    <property type="protein sequence ID" value="PTW01254.1"/>
    <property type="molecule type" value="Genomic_DNA"/>
</dbReference>
<dbReference type="OrthoDB" id="9792792at2"/>
<evidence type="ECO:0000256" key="5">
    <source>
        <dbReference type="PIRSR" id="PIRSR602678-1"/>
    </source>
</evidence>
<evidence type="ECO:0000256" key="2">
    <source>
        <dbReference type="ARBA" id="ARBA00022112"/>
    </source>
</evidence>
<dbReference type="Gene3D" id="3.40.1390.30">
    <property type="entry name" value="NIF3 (NGG1p interacting factor 3)-like"/>
    <property type="match status" value="2"/>
</dbReference>
<dbReference type="RefSeq" id="WP_108138589.1">
    <property type="nucleotide sequence ID" value="NZ_QAXS01000005.1"/>
</dbReference>
<gene>
    <name evidence="6" type="ORF">C8C76_10531</name>
</gene>
<reference evidence="6 7" key="1">
    <citation type="submission" date="2018-04" db="EMBL/GenBank/DDBJ databases">
        <title>Subsurface microbial communities from deep shales in Ohio and West Virginia, USA.</title>
        <authorList>
            <person name="Wrighton K."/>
        </authorList>
    </citation>
    <scope>NUCLEOTIDE SEQUENCE [LARGE SCALE GENOMIC DNA]</scope>
    <source>
        <strain evidence="6 7">WC1</strain>
    </source>
</reference>
<sequence>MAKVAEVVQLMGELAPARLAEDWDNVGLQVGDLSQEVENVLLALDFNQQVLAEAVEKDCQLIITHHPFIFNGIKSVDAQNESGKLIYKLIKNNISLFSAHTNLDIADDGLNDYLIEKLDVENISILKTTDSQNYHKLVTFIPEDGFEEVRDALYAKGAGEYKNYSHSGFYQSGNGTFKPLENSDPYLGRKNSFNQVKEYRFETIVAPENLDKVINALLKVHPYEEPAWDLYQLENLKNKQGIGRIADLKEETELETLIAKAKEIYQLEQLKVVKSKNKIKRVALCSGSGADFIKDAYYQGADLYLTGDVKFHEAQTAEELGLALIDFGHYGSEKFVRELLFEKLKTAASTKLIKDLNFVKSEVNTDPWNYQ</sequence>
<feature type="binding site" evidence="5">
    <location>
        <position position="104"/>
    </location>
    <ligand>
        <name>a divalent metal cation</name>
        <dbReference type="ChEBI" id="CHEBI:60240"/>
        <label>1</label>
    </ligand>
</feature>
<dbReference type="PANTHER" id="PTHR13799">
    <property type="entry name" value="NGG1 INTERACTING FACTOR 3"/>
    <property type="match status" value="1"/>
</dbReference>
<dbReference type="InterPro" id="IPR002678">
    <property type="entry name" value="DUF34/NIF3"/>
</dbReference>
<dbReference type="Gene3D" id="3.30.70.120">
    <property type="match status" value="1"/>
</dbReference>
<feature type="binding site" evidence="5">
    <location>
        <position position="66"/>
    </location>
    <ligand>
        <name>a divalent metal cation</name>
        <dbReference type="ChEBI" id="CHEBI:60240"/>
        <label>1</label>
    </ligand>
</feature>
<dbReference type="GO" id="GO:0005737">
    <property type="term" value="C:cytoplasm"/>
    <property type="evidence" value="ECO:0007669"/>
    <property type="project" value="TreeGrafter"/>
</dbReference>
<dbReference type="AlphaFoldDB" id="A0A2T5RNK7"/>
<feature type="binding site" evidence="5">
    <location>
        <position position="329"/>
    </location>
    <ligand>
        <name>a divalent metal cation</name>
        <dbReference type="ChEBI" id="CHEBI:60240"/>
        <label>1</label>
    </ligand>
</feature>
<evidence type="ECO:0000313" key="6">
    <source>
        <dbReference type="EMBL" id="PTW01254.1"/>
    </source>
</evidence>
<dbReference type="NCBIfam" id="TIGR00486">
    <property type="entry name" value="YbgI_SA1388"/>
    <property type="match status" value="1"/>
</dbReference>
<accession>A0A2T5RNK7</accession>
<protein>
    <recommendedName>
        <fullName evidence="2 4">GTP cyclohydrolase 1 type 2 homolog</fullName>
    </recommendedName>
</protein>
<feature type="binding site" evidence="5">
    <location>
        <position position="65"/>
    </location>
    <ligand>
        <name>a divalent metal cation</name>
        <dbReference type="ChEBI" id="CHEBI:60240"/>
        <label>1</label>
    </ligand>
</feature>
<proteinExistence type="inferred from homology"/>
<dbReference type="PANTHER" id="PTHR13799:SF14">
    <property type="entry name" value="GTP CYCLOHYDROLASE 1 TYPE 2 HOMOLOG"/>
    <property type="match status" value="1"/>
</dbReference>
<organism evidence="6 7">
    <name type="scientific">Halanaerobium saccharolyticum</name>
    <dbReference type="NCBI Taxonomy" id="43595"/>
    <lineage>
        <taxon>Bacteria</taxon>
        <taxon>Bacillati</taxon>
        <taxon>Bacillota</taxon>
        <taxon>Clostridia</taxon>
        <taxon>Halanaerobiales</taxon>
        <taxon>Halanaerobiaceae</taxon>
        <taxon>Halanaerobium</taxon>
    </lineage>
</organism>
<comment type="similarity">
    <text evidence="1 4">Belongs to the GTP cyclohydrolase I type 2/NIF3 family.</text>
</comment>
<evidence type="ECO:0000256" key="4">
    <source>
        <dbReference type="PIRNR" id="PIRNR037489"/>
    </source>
</evidence>
<dbReference type="PIRSF" id="PIRSF037489">
    <property type="entry name" value="UCP037489_NIF3_YqfO"/>
    <property type="match status" value="1"/>
</dbReference>
<evidence type="ECO:0000313" key="7">
    <source>
        <dbReference type="Proteomes" id="UP000244089"/>
    </source>
</evidence>
<dbReference type="SUPFAM" id="SSF102705">
    <property type="entry name" value="NIF3 (NGG1p interacting factor 3)-like"/>
    <property type="match status" value="1"/>
</dbReference>
<evidence type="ECO:0000256" key="1">
    <source>
        <dbReference type="ARBA" id="ARBA00006964"/>
    </source>
</evidence>
<dbReference type="InterPro" id="IPR015867">
    <property type="entry name" value="N-reg_PII/ATP_PRibTrfase_C"/>
</dbReference>
<dbReference type="InterPro" id="IPR017221">
    <property type="entry name" value="DUF34/NIF3_bac"/>
</dbReference>
<evidence type="ECO:0000256" key="3">
    <source>
        <dbReference type="ARBA" id="ARBA00022723"/>
    </source>
</evidence>
<dbReference type="Pfam" id="PF01784">
    <property type="entry name" value="DUF34_NIF3"/>
    <property type="match status" value="1"/>
</dbReference>
<dbReference type="GO" id="GO:0046872">
    <property type="term" value="F:metal ion binding"/>
    <property type="evidence" value="ECO:0007669"/>
    <property type="project" value="UniProtKB-UniRule"/>
</dbReference>
<name>A0A2T5RNK7_9FIRM</name>
<dbReference type="Proteomes" id="UP000244089">
    <property type="component" value="Unassembled WGS sequence"/>
</dbReference>
<comment type="caution">
    <text evidence="6">The sequence shown here is derived from an EMBL/GenBank/DDBJ whole genome shotgun (WGS) entry which is preliminary data.</text>
</comment>
<dbReference type="InterPro" id="IPR036069">
    <property type="entry name" value="DUF34/NIF3_sf"/>
</dbReference>